<comment type="caution">
    <text evidence="3">The sequence shown here is derived from an EMBL/GenBank/DDBJ whole genome shotgun (WGS) entry which is preliminary data.</text>
</comment>
<feature type="compositionally biased region" description="Basic and acidic residues" evidence="1">
    <location>
        <begin position="169"/>
        <end position="214"/>
    </location>
</feature>
<reference evidence="3 4" key="1">
    <citation type="submission" date="2020-04" db="EMBL/GenBank/DDBJ databases">
        <authorList>
            <person name="Wallbank WR R."/>
            <person name="Pardo Diaz C."/>
            <person name="Kozak K."/>
            <person name="Martin S."/>
            <person name="Jiggins C."/>
            <person name="Moest M."/>
            <person name="Warren A I."/>
            <person name="Byers J.R.P. K."/>
            <person name="Montejo-Kovacevich G."/>
            <person name="Yen C E."/>
        </authorList>
    </citation>
    <scope>NUCLEOTIDE SEQUENCE [LARGE SCALE GENOMIC DNA]</scope>
</reference>
<dbReference type="Pfam" id="PF15477">
    <property type="entry name" value="SMAP"/>
    <property type="match status" value="3"/>
</dbReference>
<dbReference type="EMBL" id="CADEBD010000327">
    <property type="protein sequence ID" value="CAB3246136.1"/>
    <property type="molecule type" value="Genomic_DNA"/>
</dbReference>
<feature type="domain" description="Small acidic protein-like" evidence="2">
    <location>
        <begin position="620"/>
        <end position="690"/>
    </location>
</feature>
<dbReference type="Proteomes" id="UP000494256">
    <property type="component" value="Unassembled WGS sequence"/>
</dbReference>
<dbReference type="InterPro" id="IPR028124">
    <property type="entry name" value="SMAP_dom"/>
</dbReference>
<name>A0A8S1AL19_ARCPL</name>
<sequence>MDSLVGYGSDDENESERYGSQQASVGAGASCSFRRRDDDTNYDDVNMDMSEDSQDAESEPELPPAEPPSPQQPSRDQRRGSNDSRERDRERDREFDRKERRRESPGRSRSDRERSDRRSPRRDERYRSDRDRTGSRPEPRRGLLGDRPDDKVPALMDLKPFAGDLPTASDKRSQDARDAVSPRFVDRDRRDRDRDRERERDRDRHGRRSEEKRSSSHRHDRRDRSRSRSRGAPHSSSHSSGSSERRSPSGDYRPSSYKVNKKLEVMEKMGLQIKTPDGSMATAQQLRAAAHDAPSTTSGGLPSYYNPSAVNASKILNQVQKRKLLWGNKNKTEAEEAAKWSGTRFAQDTDGKQVTKFMRLMGIKEPAAVNETPDKTADPIKKQEDLFQAMQAQYEVARATTHTMRGVGLGLQIKTPDASMATAQQLRAAAHDAPSTTSGGLPSYYNPSAVNASKILNQVQKRKLLWGNKNKTEAEEAAKWSGTRFAQDTDGKQVTKFMRLMGIKEPAAVNETPDKTADPIKKQEDLFQAMQAQYEVARATTHTMRGVGLGLQIKTPDASMATAQQLRAAAHDAPSTTSGGLPSYYNPSAVNASKILNQVQKRKLLWGNKNKTEAEEAAKWSGTRFAQDTDGKQVTKFMRLMGIKEPAAVNETPDKTADPIKKQEDLFQAMQAQYEVARATTHTMRGVGLGFQRGQY</sequence>
<feature type="domain" description="Small acidic protein-like" evidence="2">
    <location>
        <begin position="340"/>
        <end position="410"/>
    </location>
</feature>
<evidence type="ECO:0000259" key="2">
    <source>
        <dbReference type="Pfam" id="PF15477"/>
    </source>
</evidence>
<feature type="compositionally biased region" description="Basic and acidic residues" evidence="1">
    <location>
        <begin position="75"/>
        <end position="152"/>
    </location>
</feature>
<evidence type="ECO:0000313" key="4">
    <source>
        <dbReference type="Proteomes" id="UP000494256"/>
    </source>
</evidence>
<feature type="compositionally biased region" description="Basic residues" evidence="1">
    <location>
        <begin position="215"/>
        <end position="231"/>
    </location>
</feature>
<feature type="compositionally biased region" description="Low complexity" evidence="1">
    <location>
        <begin position="232"/>
        <end position="242"/>
    </location>
</feature>
<feature type="domain" description="Small acidic protein-like" evidence="2">
    <location>
        <begin position="480"/>
        <end position="550"/>
    </location>
</feature>
<dbReference type="PANTHER" id="PTHR22426:SF2">
    <property type="entry name" value="ARGININE_SERINE-RICH COILED-COIL PROTEIN 2"/>
    <property type="match status" value="1"/>
</dbReference>
<proteinExistence type="predicted"/>
<evidence type="ECO:0000313" key="3">
    <source>
        <dbReference type="EMBL" id="CAB3246136.1"/>
    </source>
</evidence>
<evidence type="ECO:0000256" key="1">
    <source>
        <dbReference type="SAM" id="MobiDB-lite"/>
    </source>
</evidence>
<protein>
    <recommendedName>
        <fullName evidence="2">Small acidic protein-like domain-containing protein</fullName>
    </recommendedName>
</protein>
<feature type="compositionally biased region" description="Acidic residues" evidence="1">
    <location>
        <begin position="40"/>
        <end position="60"/>
    </location>
</feature>
<accession>A0A8S1AL19</accession>
<dbReference type="OrthoDB" id="7491599at2759"/>
<organism evidence="3 4">
    <name type="scientific">Arctia plantaginis</name>
    <name type="common">Wood tiger moth</name>
    <name type="synonym">Phalaena plantaginis</name>
    <dbReference type="NCBI Taxonomy" id="874455"/>
    <lineage>
        <taxon>Eukaryota</taxon>
        <taxon>Metazoa</taxon>
        <taxon>Ecdysozoa</taxon>
        <taxon>Arthropoda</taxon>
        <taxon>Hexapoda</taxon>
        <taxon>Insecta</taxon>
        <taxon>Pterygota</taxon>
        <taxon>Neoptera</taxon>
        <taxon>Endopterygota</taxon>
        <taxon>Lepidoptera</taxon>
        <taxon>Glossata</taxon>
        <taxon>Ditrysia</taxon>
        <taxon>Noctuoidea</taxon>
        <taxon>Erebidae</taxon>
        <taxon>Arctiinae</taxon>
        <taxon>Arctia</taxon>
    </lineage>
</organism>
<gene>
    <name evidence="3" type="ORF">APLA_LOCUS11388</name>
</gene>
<feature type="compositionally biased region" description="Pro residues" evidence="1">
    <location>
        <begin position="61"/>
        <end position="71"/>
    </location>
</feature>
<dbReference type="AlphaFoldDB" id="A0A8S1AL19"/>
<feature type="region of interest" description="Disordered" evidence="1">
    <location>
        <begin position="1"/>
        <end position="259"/>
    </location>
</feature>
<dbReference type="PANTHER" id="PTHR22426">
    <property type="entry name" value="ARGININE_SERINE-RICH COILED-COIL PROTEIN 2"/>
    <property type="match status" value="1"/>
</dbReference>